<dbReference type="InterPro" id="IPR018573">
    <property type="entry name" value="Restrct_endonuc_II_AlwI"/>
</dbReference>
<proteinExistence type="predicted"/>
<dbReference type="GO" id="GO:0004519">
    <property type="term" value="F:endonuclease activity"/>
    <property type="evidence" value="ECO:0007669"/>
    <property type="project" value="UniProtKB-KW"/>
</dbReference>
<dbReference type="Pfam" id="PF09491">
    <property type="entry name" value="RE_AlwI"/>
    <property type="match status" value="1"/>
</dbReference>
<protein>
    <submittedName>
        <fullName evidence="1">Restriction endonuclease, type II, AlwI</fullName>
    </submittedName>
</protein>
<organism evidence="1 2">
    <name type="scientific">Evansella cellulosilytica (strain ATCC 21833 / DSM 2522 / FERM P-1141 / JCM 9156 / N-4)</name>
    <name type="common">Bacillus cellulosilyticus</name>
    <dbReference type="NCBI Taxonomy" id="649639"/>
    <lineage>
        <taxon>Bacteria</taxon>
        <taxon>Bacillati</taxon>
        <taxon>Bacillota</taxon>
        <taxon>Bacilli</taxon>
        <taxon>Bacillales</taxon>
        <taxon>Bacillaceae</taxon>
        <taxon>Evansella</taxon>
    </lineage>
</organism>
<dbReference type="REBASE" id="30741">
    <property type="entry name" value="BceNORF202P"/>
</dbReference>
<dbReference type="Gene3D" id="3.40.91.30">
    <property type="match status" value="1"/>
</dbReference>
<keyword evidence="2" id="KW-1185">Reference proteome</keyword>
<dbReference type="STRING" id="649639.Bcell_0201"/>
<keyword evidence="1" id="KW-0255">Endonuclease</keyword>
<keyword evidence="1" id="KW-0540">Nuclease</keyword>
<dbReference type="EMBL" id="CP002394">
    <property type="protein sequence ID" value="ADU28490.1"/>
    <property type="molecule type" value="Genomic_DNA"/>
</dbReference>
<dbReference type="HOGENOM" id="CLU_036391_0_0_9"/>
<reference evidence="1" key="1">
    <citation type="submission" date="2010-12" db="EMBL/GenBank/DDBJ databases">
        <title>Complete sequence of Bacillus cellulosilyticus DSM 2522.</title>
        <authorList>
            <consortium name="US DOE Joint Genome Institute"/>
            <person name="Lucas S."/>
            <person name="Copeland A."/>
            <person name="Lapidus A."/>
            <person name="Cheng J.-F."/>
            <person name="Bruce D."/>
            <person name="Goodwin L."/>
            <person name="Pitluck S."/>
            <person name="Chertkov O."/>
            <person name="Detter J.C."/>
            <person name="Han C."/>
            <person name="Tapia R."/>
            <person name="Land M."/>
            <person name="Hauser L."/>
            <person name="Jeffries C."/>
            <person name="Kyrpides N."/>
            <person name="Ivanova N."/>
            <person name="Mikhailova N."/>
            <person name="Brumm P."/>
            <person name="Mead D."/>
            <person name="Woyke T."/>
        </authorList>
    </citation>
    <scope>NUCLEOTIDE SEQUENCE [LARGE SCALE GENOMIC DNA]</scope>
    <source>
        <strain evidence="1">DSM 2522</strain>
    </source>
</reference>
<sequence>MRKVWFITRPERDPKFHVDALRALQIATDNFTVIWLGNRDAHKHYEAVLGSEELKRDNISNDGSGGRTWAAMLRTFGYVYLNSDGYLVLTKVGQKVLNSEKVRENISKQILTLQIPNAYFLDSGFRPKYEEDFQIRPARFLVRLVNQSILDYYVTKEEITFFALTAKRDDEIFNVTKRILDFRKASDTEKSQIKKSVATHFDHRQRADSDARDFASAHGDVAHTFMMLCDYTGFVDYVRGDALRLPTDKQNTTSEMLNYMENRYPFNKRYLISLERFAENAGLDIDSYKASAFGSLPPATNRGKSVKKVQRLLAAYPLVQGLTVEQIVEILEQELSTNEAKKFANELHNQNYESLNDDFVEAYLYEENDRVFEDKTGEILRSIGFNVEMRPKPLGNDVRTEIEILIHVDEETVCILDAKNYREKFTLSANLASHMASEYIPNYHGYEGKSVAYFGYVTANRFGGERHLEKICEKAKLINSEIQVSGVILSAKALLGFLDYCLEHELTKEERKERFISLFNNTGYENVGEMF</sequence>
<gene>
    <name evidence="1" type="ordered locus">Bcell_0201</name>
</gene>
<dbReference type="Proteomes" id="UP000001401">
    <property type="component" value="Chromosome"/>
</dbReference>
<dbReference type="RefSeq" id="WP_013486831.1">
    <property type="nucleotide sequence ID" value="NC_014829.1"/>
</dbReference>
<keyword evidence="1" id="KW-0378">Hydrolase</keyword>
<name>E6TU30_EVAC2</name>
<accession>E6TU30</accession>
<evidence type="ECO:0000313" key="2">
    <source>
        <dbReference type="Proteomes" id="UP000001401"/>
    </source>
</evidence>
<dbReference type="AlphaFoldDB" id="E6TU30"/>
<dbReference type="KEGG" id="bco:Bcell_0201"/>
<dbReference type="OrthoDB" id="1876647at2"/>
<dbReference type="eggNOG" id="ENOG502ZAR6">
    <property type="taxonomic scope" value="Bacteria"/>
</dbReference>
<evidence type="ECO:0000313" key="1">
    <source>
        <dbReference type="EMBL" id="ADU28490.1"/>
    </source>
</evidence>